<feature type="region of interest" description="Disordered" evidence="1">
    <location>
        <begin position="1"/>
        <end position="56"/>
    </location>
</feature>
<dbReference type="AlphaFoldDB" id="A0A0A9HLL1"/>
<evidence type="ECO:0000256" key="1">
    <source>
        <dbReference type="SAM" id="MobiDB-lite"/>
    </source>
</evidence>
<protein>
    <submittedName>
        <fullName evidence="2">Uncharacterized protein</fullName>
    </submittedName>
</protein>
<sequence length="56" mass="5883">MRSVSRGCPASTPAMPPTPPATNSFPQLLARNSGQNSIAPRQQRPSKTRAPLSLGP</sequence>
<organism evidence="2">
    <name type="scientific">Arundo donax</name>
    <name type="common">Giant reed</name>
    <name type="synonym">Donax arundinaceus</name>
    <dbReference type="NCBI Taxonomy" id="35708"/>
    <lineage>
        <taxon>Eukaryota</taxon>
        <taxon>Viridiplantae</taxon>
        <taxon>Streptophyta</taxon>
        <taxon>Embryophyta</taxon>
        <taxon>Tracheophyta</taxon>
        <taxon>Spermatophyta</taxon>
        <taxon>Magnoliopsida</taxon>
        <taxon>Liliopsida</taxon>
        <taxon>Poales</taxon>
        <taxon>Poaceae</taxon>
        <taxon>PACMAD clade</taxon>
        <taxon>Arundinoideae</taxon>
        <taxon>Arundineae</taxon>
        <taxon>Arundo</taxon>
    </lineage>
</organism>
<dbReference type="EMBL" id="GBRH01161167">
    <property type="protein sequence ID" value="JAE36729.1"/>
    <property type="molecule type" value="Transcribed_RNA"/>
</dbReference>
<name>A0A0A9HLL1_ARUDO</name>
<accession>A0A0A9HLL1</accession>
<feature type="compositionally biased region" description="Polar residues" evidence="1">
    <location>
        <begin position="23"/>
        <end position="45"/>
    </location>
</feature>
<reference evidence="2" key="1">
    <citation type="submission" date="2014-09" db="EMBL/GenBank/DDBJ databases">
        <authorList>
            <person name="Magalhaes I.L.F."/>
            <person name="Oliveira U."/>
            <person name="Santos F.R."/>
            <person name="Vidigal T.H.D.A."/>
            <person name="Brescovit A.D."/>
            <person name="Santos A.J."/>
        </authorList>
    </citation>
    <scope>NUCLEOTIDE SEQUENCE</scope>
    <source>
        <tissue evidence="2">Shoot tissue taken approximately 20 cm above the soil surface</tissue>
    </source>
</reference>
<evidence type="ECO:0000313" key="2">
    <source>
        <dbReference type="EMBL" id="JAE36729.1"/>
    </source>
</evidence>
<reference evidence="2" key="2">
    <citation type="journal article" date="2015" name="Data Brief">
        <title>Shoot transcriptome of the giant reed, Arundo donax.</title>
        <authorList>
            <person name="Barrero R.A."/>
            <person name="Guerrero F.D."/>
            <person name="Moolhuijzen P."/>
            <person name="Goolsby J.A."/>
            <person name="Tidwell J."/>
            <person name="Bellgard S.E."/>
            <person name="Bellgard M.I."/>
        </authorList>
    </citation>
    <scope>NUCLEOTIDE SEQUENCE</scope>
    <source>
        <tissue evidence="2">Shoot tissue taken approximately 20 cm above the soil surface</tissue>
    </source>
</reference>
<proteinExistence type="predicted"/>